<sequence length="246" mass="27785">MSSASPSSEFPSTRWTLVRSAQKGGSPEAAQAMEQLCRTYWYPIYAYARRRGLAVEDAEDITQAFFQNLVSHECLQDARQEKGRLRGFMLGLLKRVMAKQHRHDTANKRGGMHLQTMSFQDTNAEARYAVESSEPSDPDLLFDRAWAADVLAGAEAKLRAEYVQADNRETFELLREFLPLGDNVTPYADVARRLGIVEATMRLQIHRMRKRYGKLIEGEIAQTVSGAEELKAELAHLMAVMGSRED</sequence>
<gene>
    <name evidence="4" type="ORF">BGE01nite_14340</name>
</gene>
<evidence type="ECO:0000256" key="3">
    <source>
        <dbReference type="ARBA" id="ARBA00023163"/>
    </source>
</evidence>
<keyword evidence="2" id="KW-0731">Sigma factor</keyword>
<comment type="caution">
    <text evidence="4">The sequence shown here is derived from an EMBL/GenBank/DDBJ whole genome shotgun (WGS) entry which is preliminary data.</text>
</comment>
<dbReference type="SUPFAM" id="SSF88946">
    <property type="entry name" value="Sigma2 domain of RNA polymerase sigma factors"/>
    <property type="match status" value="1"/>
</dbReference>
<dbReference type="RefSeq" id="WP_146849742.1">
    <property type="nucleotide sequence ID" value="NZ_BKAG01000007.1"/>
</dbReference>
<keyword evidence="1" id="KW-0805">Transcription regulation</keyword>
<organism evidence="4 5">
    <name type="scientific">Brevifollis gellanilyticus</name>
    <dbReference type="NCBI Taxonomy" id="748831"/>
    <lineage>
        <taxon>Bacteria</taxon>
        <taxon>Pseudomonadati</taxon>
        <taxon>Verrucomicrobiota</taxon>
        <taxon>Verrucomicrobiia</taxon>
        <taxon>Verrucomicrobiales</taxon>
        <taxon>Verrucomicrobiaceae</taxon>
    </lineage>
</organism>
<keyword evidence="5" id="KW-1185">Reference proteome</keyword>
<evidence type="ECO:0000313" key="4">
    <source>
        <dbReference type="EMBL" id="GEP42143.1"/>
    </source>
</evidence>
<evidence type="ECO:0000256" key="1">
    <source>
        <dbReference type="ARBA" id="ARBA00023015"/>
    </source>
</evidence>
<proteinExistence type="predicted"/>
<keyword evidence="3" id="KW-0804">Transcription</keyword>
<evidence type="ECO:0000313" key="5">
    <source>
        <dbReference type="Proteomes" id="UP000321577"/>
    </source>
</evidence>
<dbReference type="Proteomes" id="UP000321577">
    <property type="component" value="Unassembled WGS sequence"/>
</dbReference>
<dbReference type="GO" id="GO:0016987">
    <property type="term" value="F:sigma factor activity"/>
    <property type="evidence" value="ECO:0007669"/>
    <property type="project" value="UniProtKB-KW"/>
</dbReference>
<dbReference type="PANTHER" id="PTHR43133:SF51">
    <property type="entry name" value="RNA POLYMERASE SIGMA FACTOR"/>
    <property type="match status" value="1"/>
</dbReference>
<accession>A0A512M5Y7</accession>
<dbReference type="EMBL" id="BKAG01000007">
    <property type="protein sequence ID" value="GEP42143.1"/>
    <property type="molecule type" value="Genomic_DNA"/>
</dbReference>
<dbReference type="GO" id="GO:0006352">
    <property type="term" value="P:DNA-templated transcription initiation"/>
    <property type="evidence" value="ECO:0007669"/>
    <property type="project" value="InterPro"/>
</dbReference>
<dbReference type="Gene3D" id="1.10.1740.10">
    <property type="match status" value="1"/>
</dbReference>
<evidence type="ECO:0000256" key="2">
    <source>
        <dbReference type="ARBA" id="ARBA00023082"/>
    </source>
</evidence>
<evidence type="ECO:0008006" key="6">
    <source>
        <dbReference type="Google" id="ProtNLM"/>
    </source>
</evidence>
<dbReference type="OrthoDB" id="7188614at2"/>
<dbReference type="InterPro" id="IPR013325">
    <property type="entry name" value="RNA_pol_sigma_r2"/>
</dbReference>
<name>A0A512M5Y7_9BACT</name>
<dbReference type="AlphaFoldDB" id="A0A512M5Y7"/>
<dbReference type="InterPro" id="IPR039425">
    <property type="entry name" value="RNA_pol_sigma-70-like"/>
</dbReference>
<dbReference type="PANTHER" id="PTHR43133">
    <property type="entry name" value="RNA POLYMERASE ECF-TYPE SIGMA FACTO"/>
    <property type="match status" value="1"/>
</dbReference>
<protein>
    <recommendedName>
        <fullName evidence="6">RNA polymerase subunit sigma-24</fullName>
    </recommendedName>
</protein>
<reference evidence="4 5" key="1">
    <citation type="submission" date="2019-07" db="EMBL/GenBank/DDBJ databases">
        <title>Whole genome shotgun sequence of Brevifollis gellanilyticus NBRC 108608.</title>
        <authorList>
            <person name="Hosoyama A."/>
            <person name="Uohara A."/>
            <person name="Ohji S."/>
            <person name="Ichikawa N."/>
        </authorList>
    </citation>
    <scope>NUCLEOTIDE SEQUENCE [LARGE SCALE GENOMIC DNA]</scope>
    <source>
        <strain evidence="4 5">NBRC 108608</strain>
    </source>
</reference>